<evidence type="ECO:0000313" key="1">
    <source>
        <dbReference type="EMBL" id="MCD7110887.1"/>
    </source>
</evidence>
<keyword evidence="2" id="KW-1185">Reference proteome</keyword>
<gene>
    <name evidence="1" type="ORF">LRX75_17785</name>
</gene>
<accession>A0A9X1NTS3</accession>
<dbReference type="GO" id="GO:0006355">
    <property type="term" value="P:regulation of DNA-templated transcription"/>
    <property type="evidence" value="ECO:0007669"/>
    <property type="project" value="InterPro"/>
</dbReference>
<comment type="caution">
    <text evidence="1">The sequence shown here is derived from an EMBL/GenBank/DDBJ whole genome shotgun (WGS) entry which is preliminary data.</text>
</comment>
<sequence>MNIKTTVSLPDHVLHYAERLVEEGRYPSLDSVLAASIEDMMRSHESVADDPLAGMTDELHRRMALPRDQWIAMDEDDLFDRVRERLAARSRG</sequence>
<evidence type="ECO:0008006" key="3">
    <source>
        <dbReference type="Google" id="ProtNLM"/>
    </source>
</evidence>
<dbReference type="InterPro" id="IPR010985">
    <property type="entry name" value="Ribbon_hlx_hlx"/>
</dbReference>
<evidence type="ECO:0000313" key="2">
    <source>
        <dbReference type="Proteomes" id="UP001139089"/>
    </source>
</evidence>
<dbReference type="Proteomes" id="UP001139089">
    <property type="component" value="Unassembled WGS sequence"/>
</dbReference>
<protein>
    <recommendedName>
        <fullName evidence="3">Antitoxin ParD1/3/4</fullName>
    </recommendedName>
</protein>
<dbReference type="AlphaFoldDB" id="A0A9X1NTS3"/>
<reference evidence="1" key="1">
    <citation type="submission" date="2021-12" db="EMBL/GenBank/DDBJ databases">
        <authorList>
            <person name="Li Y."/>
        </authorList>
    </citation>
    <scope>NUCLEOTIDE SEQUENCE</scope>
    <source>
        <strain evidence="1">DKSPLA3</strain>
    </source>
</reference>
<proteinExistence type="predicted"/>
<name>A0A9X1NTS3_9HYPH</name>
<dbReference type="EMBL" id="JAJOZR010000012">
    <property type="protein sequence ID" value="MCD7110887.1"/>
    <property type="molecule type" value="Genomic_DNA"/>
</dbReference>
<dbReference type="RefSeq" id="WP_231816023.1">
    <property type="nucleotide sequence ID" value="NZ_JAJOZR010000012.1"/>
</dbReference>
<dbReference type="SUPFAM" id="SSF47598">
    <property type="entry name" value="Ribbon-helix-helix"/>
    <property type="match status" value="1"/>
</dbReference>
<organism evidence="1 2">
    <name type="scientific">Rhizobium quercicola</name>
    <dbReference type="NCBI Taxonomy" id="2901226"/>
    <lineage>
        <taxon>Bacteria</taxon>
        <taxon>Pseudomonadati</taxon>
        <taxon>Pseudomonadota</taxon>
        <taxon>Alphaproteobacteria</taxon>
        <taxon>Hyphomicrobiales</taxon>
        <taxon>Rhizobiaceae</taxon>
        <taxon>Rhizobium/Agrobacterium group</taxon>
        <taxon>Rhizobium</taxon>
    </lineage>
</organism>